<dbReference type="SUPFAM" id="SSF54106">
    <property type="entry name" value="LysM domain"/>
    <property type="match status" value="3"/>
</dbReference>
<dbReference type="Pfam" id="PF01476">
    <property type="entry name" value="LysM"/>
    <property type="match status" value="3"/>
</dbReference>
<comment type="similarity">
    <text evidence="1">Belongs to the peptidase C40 family.</text>
</comment>
<evidence type="ECO:0000256" key="5">
    <source>
        <dbReference type="ARBA" id="ARBA00022801"/>
    </source>
</evidence>
<evidence type="ECO:0000256" key="4">
    <source>
        <dbReference type="ARBA" id="ARBA00022737"/>
    </source>
</evidence>
<evidence type="ECO:0000256" key="2">
    <source>
        <dbReference type="ARBA" id="ARBA00022670"/>
    </source>
</evidence>
<dbReference type="RefSeq" id="WP_189087657.1">
    <property type="nucleotide sequence ID" value="NZ_BMQL01000001.1"/>
</dbReference>
<feature type="signal peptide" evidence="8">
    <location>
        <begin position="1"/>
        <end position="29"/>
    </location>
</feature>
<name>A0A918BW65_9DEIO</name>
<feature type="compositionally biased region" description="Pro residues" evidence="7">
    <location>
        <begin position="298"/>
        <end position="312"/>
    </location>
</feature>
<evidence type="ECO:0000313" key="11">
    <source>
        <dbReference type="EMBL" id="GGQ93911.1"/>
    </source>
</evidence>
<dbReference type="PROSITE" id="PS51782">
    <property type="entry name" value="LYSM"/>
    <property type="match status" value="3"/>
</dbReference>
<dbReference type="GO" id="GO:0008234">
    <property type="term" value="F:cysteine-type peptidase activity"/>
    <property type="evidence" value="ECO:0007669"/>
    <property type="project" value="UniProtKB-KW"/>
</dbReference>
<dbReference type="PANTHER" id="PTHR47360">
    <property type="entry name" value="MUREIN DD-ENDOPEPTIDASE MEPS/MUREIN LD-CARBOXYPEPTIDASE"/>
    <property type="match status" value="1"/>
</dbReference>
<organism evidence="11 12">
    <name type="scientific">Deinococcus ruber</name>
    <dbReference type="NCBI Taxonomy" id="1848197"/>
    <lineage>
        <taxon>Bacteria</taxon>
        <taxon>Thermotogati</taxon>
        <taxon>Deinococcota</taxon>
        <taxon>Deinococci</taxon>
        <taxon>Deinococcales</taxon>
        <taxon>Deinococcaceae</taxon>
        <taxon>Deinococcus</taxon>
    </lineage>
</organism>
<keyword evidence="3 8" id="KW-0732">Signal</keyword>
<dbReference type="InterPro" id="IPR036779">
    <property type="entry name" value="LysM_dom_sf"/>
</dbReference>
<keyword evidence="6" id="KW-0788">Thiol protease</keyword>
<dbReference type="InterPro" id="IPR052062">
    <property type="entry name" value="Murein_DD/LD_carboxypeptidase"/>
</dbReference>
<feature type="domain" description="LysM" evidence="9">
    <location>
        <begin position="98"/>
        <end position="141"/>
    </location>
</feature>
<keyword evidence="4" id="KW-0677">Repeat</keyword>
<evidence type="ECO:0000256" key="3">
    <source>
        <dbReference type="ARBA" id="ARBA00022729"/>
    </source>
</evidence>
<protein>
    <recommendedName>
        <fullName evidence="13">Peptidoglycan endopeptidase</fullName>
    </recommendedName>
</protein>
<sequence length="451" mass="47065">MSPLQSNRCARVLLLSACLLALPWSRSLAADLPVNSAAPSGTVTYTVQQGDTAFALAHRWGLDVGALLTLNHLSGPKLSVGQALIYPAPAAPLSRPVVSHTVQAGQTLYSIARQYGYSPDELQAFNRLTTPALKPGQVLLLPGSAPAAEQPALAAPARLSALPTPITPIASVAAPRTLPALPALQPAVSTTIQTVSAPAKTGVHTVQPGQTLYGIARQYGVRPEELLALNHLSSPALMPGQTIQVPASAVVQVVQTPVPAVAAFAPAAPLTVPAPLTVSALSVGTPLPLMSDESGPVSQPPLGPPPPQPQPAPDSNWRGADWHTSDWRSFAMSFMGVPYQFGGSSRSGTDCSGLVLQVFSSLGMKLPRQSAMQAQIGVPVDEQDLQAGDLVFFDTEGRGSVTHVGIYLGNGDFINANSFDGRVSVNQMTQKYFSQRYLGARRVIGVLAQGN</sequence>
<feature type="chain" id="PRO_5037436696" description="Peptidoglycan endopeptidase" evidence="8">
    <location>
        <begin position="30"/>
        <end position="451"/>
    </location>
</feature>
<accession>A0A918BW65</accession>
<feature type="domain" description="LysM" evidence="9">
    <location>
        <begin position="202"/>
        <end position="245"/>
    </location>
</feature>
<gene>
    <name evidence="11" type="ORF">GCM10008957_02520</name>
</gene>
<evidence type="ECO:0000256" key="8">
    <source>
        <dbReference type="SAM" id="SignalP"/>
    </source>
</evidence>
<evidence type="ECO:0000259" key="9">
    <source>
        <dbReference type="PROSITE" id="PS51782"/>
    </source>
</evidence>
<evidence type="ECO:0008006" key="13">
    <source>
        <dbReference type="Google" id="ProtNLM"/>
    </source>
</evidence>
<evidence type="ECO:0000313" key="12">
    <source>
        <dbReference type="Proteomes" id="UP000603865"/>
    </source>
</evidence>
<reference evidence="11" key="2">
    <citation type="submission" date="2020-09" db="EMBL/GenBank/DDBJ databases">
        <authorList>
            <person name="Sun Q."/>
            <person name="Ohkuma M."/>
        </authorList>
    </citation>
    <scope>NUCLEOTIDE SEQUENCE</scope>
    <source>
        <strain evidence="11">JCM 31311</strain>
    </source>
</reference>
<dbReference type="Gene3D" id="3.90.1720.10">
    <property type="entry name" value="endopeptidase domain like (from Nostoc punctiforme)"/>
    <property type="match status" value="1"/>
</dbReference>
<dbReference type="SUPFAM" id="SSF54001">
    <property type="entry name" value="Cysteine proteinases"/>
    <property type="match status" value="1"/>
</dbReference>
<keyword evidence="2" id="KW-0645">Protease</keyword>
<keyword evidence="12" id="KW-1185">Reference proteome</keyword>
<feature type="region of interest" description="Disordered" evidence="7">
    <location>
        <begin position="287"/>
        <end position="320"/>
    </location>
</feature>
<comment type="caution">
    <text evidence="11">The sequence shown here is derived from an EMBL/GenBank/DDBJ whole genome shotgun (WGS) entry which is preliminary data.</text>
</comment>
<dbReference type="InterPro" id="IPR018392">
    <property type="entry name" value="LysM"/>
</dbReference>
<feature type="domain" description="NlpC/P60" evidence="10">
    <location>
        <begin position="321"/>
        <end position="444"/>
    </location>
</feature>
<dbReference type="InterPro" id="IPR038765">
    <property type="entry name" value="Papain-like_cys_pep_sf"/>
</dbReference>
<dbReference type="Gene3D" id="3.10.350.10">
    <property type="entry name" value="LysM domain"/>
    <property type="match status" value="3"/>
</dbReference>
<keyword evidence="5" id="KW-0378">Hydrolase</keyword>
<dbReference type="EMBL" id="BMQL01000001">
    <property type="protein sequence ID" value="GGQ93911.1"/>
    <property type="molecule type" value="Genomic_DNA"/>
</dbReference>
<feature type="domain" description="LysM" evidence="9">
    <location>
        <begin position="43"/>
        <end position="86"/>
    </location>
</feature>
<reference evidence="11" key="1">
    <citation type="journal article" date="2014" name="Int. J. Syst. Evol. Microbiol.">
        <title>Complete genome sequence of Corynebacterium casei LMG S-19264T (=DSM 44701T), isolated from a smear-ripened cheese.</title>
        <authorList>
            <consortium name="US DOE Joint Genome Institute (JGI-PGF)"/>
            <person name="Walter F."/>
            <person name="Albersmeier A."/>
            <person name="Kalinowski J."/>
            <person name="Ruckert C."/>
        </authorList>
    </citation>
    <scope>NUCLEOTIDE SEQUENCE</scope>
    <source>
        <strain evidence="11">JCM 31311</strain>
    </source>
</reference>
<proteinExistence type="inferred from homology"/>
<dbReference type="AlphaFoldDB" id="A0A918BW65"/>
<evidence type="ECO:0000256" key="7">
    <source>
        <dbReference type="SAM" id="MobiDB-lite"/>
    </source>
</evidence>
<dbReference type="GO" id="GO:0006508">
    <property type="term" value="P:proteolysis"/>
    <property type="evidence" value="ECO:0007669"/>
    <property type="project" value="UniProtKB-KW"/>
</dbReference>
<dbReference type="PROSITE" id="PS51935">
    <property type="entry name" value="NLPC_P60"/>
    <property type="match status" value="1"/>
</dbReference>
<evidence type="ECO:0000259" key="10">
    <source>
        <dbReference type="PROSITE" id="PS51935"/>
    </source>
</evidence>
<evidence type="ECO:0000256" key="1">
    <source>
        <dbReference type="ARBA" id="ARBA00007074"/>
    </source>
</evidence>
<dbReference type="CDD" id="cd00118">
    <property type="entry name" value="LysM"/>
    <property type="match status" value="3"/>
</dbReference>
<dbReference type="Pfam" id="PF00877">
    <property type="entry name" value="NLPC_P60"/>
    <property type="match status" value="1"/>
</dbReference>
<dbReference type="PANTHER" id="PTHR47360:SF1">
    <property type="entry name" value="ENDOPEPTIDASE NLPC-RELATED"/>
    <property type="match status" value="1"/>
</dbReference>
<dbReference type="SMART" id="SM00257">
    <property type="entry name" value="LysM"/>
    <property type="match status" value="3"/>
</dbReference>
<dbReference type="InterPro" id="IPR000064">
    <property type="entry name" value="NLP_P60_dom"/>
</dbReference>
<dbReference type="Proteomes" id="UP000603865">
    <property type="component" value="Unassembled WGS sequence"/>
</dbReference>
<evidence type="ECO:0000256" key="6">
    <source>
        <dbReference type="ARBA" id="ARBA00022807"/>
    </source>
</evidence>